<dbReference type="Gramene" id="Mp2g18620.1">
    <property type="protein sequence ID" value="Mp2g18620.1.cds1"/>
    <property type="gene ID" value="Mp2g18620"/>
</dbReference>
<accession>A0A2R6W723</accession>
<sequence length="78" mass="8441">MSSAGADSKESSSKWSNPFKKQGNKVADAKPTSNDESHKQVASNSSTNDKADKKDGKKRNLPPLNVPYFPTSSFLGRL</sequence>
<name>A0A2R6W723_MARPO</name>
<proteinExistence type="predicted"/>
<dbReference type="Proteomes" id="UP000244005">
    <property type="component" value="Unassembled WGS sequence"/>
</dbReference>
<organism evidence="2 3">
    <name type="scientific">Marchantia polymorpha</name>
    <name type="common">Common liverwort</name>
    <name type="synonym">Marchantia aquatica</name>
    <dbReference type="NCBI Taxonomy" id="3197"/>
    <lineage>
        <taxon>Eukaryota</taxon>
        <taxon>Viridiplantae</taxon>
        <taxon>Streptophyta</taxon>
        <taxon>Embryophyta</taxon>
        <taxon>Marchantiophyta</taxon>
        <taxon>Marchantiopsida</taxon>
        <taxon>Marchantiidae</taxon>
        <taxon>Marchantiales</taxon>
        <taxon>Marchantiaceae</taxon>
        <taxon>Marchantia</taxon>
    </lineage>
</organism>
<evidence type="ECO:0000313" key="3">
    <source>
        <dbReference type="Proteomes" id="UP000244005"/>
    </source>
</evidence>
<protein>
    <submittedName>
        <fullName evidence="2">Uncharacterized protein</fullName>
    </submittedName>
</protein>
<dbReference type="AlphaFoldDB" id="A0A2R6W723"/>
<evidence type="ECO:0000256" key="1">
    <source>
        <dbReference type="SAM" id="MobiDB-lite"/>
    </source>
</evidence>
<evidence type="ECO:0000313" key="2">
    <source>
        <dbReference type="EMBL" id="PTQ29651.1"/>
    </source>
</evidence>
<keyword evidence="3" id="KW-1185">Reference proteome</keyword>
<gene>
    <name evidence="2" type="ORF">MARPO_0137s0019</name>
</gene>
<feature type="region of interest" description="Disordered" evidence="1">
    <location>
        <begin position="1"/>
        <end position="78"/>
    </location>
</feature>
<reference evidence="3" key="1">
    <citation type="journal article" date="2017" name="Cell">
        <title>Insights into land plant evolution garnered from the Marchantia polymorpha genome.</title>
        <authorList>
            <person name="Bowman J.L."/>
            <person name="Kohchi T."/>
            <person name="Yamato K.T."/>
            <person name="Jenkins J."/>
            <person name="Shu S."/>
            <person name="Ishizaki K."/>
            <person name="Yamaoka S."/>
            <person name="Nishihama R."/>
            <person name="Nakamura Y."/>
            <person name="Berger F."/>
            <person name="Adam C."/>
            <person name="Aki S.S."/>
            <person name="Althoff F."/>
            <person name="Araki T."/>
            <person name="Arteaga-Vazquez M.A."/>
            <person name="Balasubrmanian S."/>
            <person name="Barry K."/>
            <person name="Bauer D."/>
            <person name="Boehm C.R."/>
            <person name="Briginshaw L."/>
            <person name="Caballero-Perez J."/>
            <person name="Catarino B."/>
            <person name="Chen F."/>
            <person name="Chiyoda S."/>
            <person name="Chovatia M."/>
            <person name="Davies K.M."/>
            <person name="Delmans M."/>
            <person name="Demura T."/>
            <person name="Dierschke T."/>
            <person name="Dolan L."/>
            <person name="Dorantes-Acosta A.E."/>
            <person name="Eklund D.M."/>
            <person name="Florent S.N."/>
            <person name="Flores-Sandoval E."/>
            <person name="Fujiyama A."/>
            <person name="Fukuzawa H."/>
            <person name="Galik B."/>
            <person name="Grimanelli D."/>
            <person name="Grimwood J."/>
            <person name="Grossniklaus U."/>
            <person name="Hamada T."/>
            <person name="Haseloff J."/>
            <person name="Hetherington A.J."/>
            <person name="Higo A."/>
            <person name="Hirakawa Y."/>
            <person name="Hundley H.N."/>
            <person name="Ikeda Y."/>
            <person name="Inoue K."/>
            <person name="Inoue S.I."/>
            <person name="Ishida S."/>
            <person name="Jia Q."/>
            <person name="Kakita M."/>
            <person name="Kanazawa T."/>
            <person name="Kawai Y."/>
            <person name="Kawashima T."/>
            <person name="Kennedy M."/>
            <person name="Kinose K."/>
            <person name="Kinoshita T."/>
            <person name="Kohara Y."/>
            <person name="Koide E."/>
            <person name="Komatsu K."/>
            <person name="Kopischke S."/>
            <person name="Kubo M."/>
            <person name="Kyozuka J."/>
            <person name="Lagercrantz U."/>
            <person name="Lin S.S."/>
            <person name="Lindquist E."/>
            <person name="Lipzen A.M."/>
            <person name="Lu C.W."/>
            <person name="De Luna E."/>
            <person name="Martienssen R.A."/>
            <person name="Minamino N."/>
            <person name="Mizutani M."/>
            <person name="Mizutani M."/>
            <person name="Mochizuki N."/>
            <person name="Monte I."/>
            <person name="Mosher R."/>
            <person name="Nagasaki H."/>
            <person name="Nakagami H."/>
            <person name="Naramoto S."/>
            <person name="Nishitani K."/>
            <person name="Ohtani M."/>
            <person name="Okamoto T."/>
            <person name="Okumura M."/>
            <person name="Phillips J."/>
            <person name="Pollak B."/>
            <person name="Reinders A."/>
            <person name="Rovekamp M."/>
            <person name="Sano R."/>
            <person name="Sawa S."/>
            <person name="Schmid M.W."/>
            <person name="Shirakawa M."/>
            <person name="Solano R."/>
            <person name="Spunde A."/>
            <person name="Suetsugu N."/>
            <person name="Sugano S."/>
            <person name="Sugiyama A."/>
            <person name="Sun R."/>
            <person name="Suzuki Y."/>
            <person name="Takenaka M."/>
            <person name="Takezawa D."/>
            <person name="Tomogane H."/>
            <person name="Tsuzuki M."/>
            <person name="Ueda T."/>
            <person name="Umeda M."/>
            <person name="Ward J.M."/>
            <person name="Watanabe Y."/>
            <person name="Yazaki K."/>
            <person name="Yokoyama R."/>
            <person name="Yoshitake Y."/>
            <person name="Yotsui I."/>
            <person name="Zachgo S."/>
            <person name="Schmutz J."/>
        </authorList>
    </citation>
    <scope>NUCLEOTIDE SEQUENCE [LARGE SCALE GENOMIC DNA]</scope>
    <source>
        <strain evidence="3">Tak-1</strain>
    </source>
</reference>
<dbReference type="EMBL" id="KZ772809">
    <property type="protein sequence ID" value="PTQ29651.1"/>
    <property type="molecule type" value="Genomic_DNA"/>
</dbReference>